<comment type="caution">
    <text evidence="3">The sequence shown here is derived from an EMBL/GenBank/DDBJ whole genome shotgun (WGS) entry which is preliminary data.</text>
</comment>
<dbReference type="RefSeq" id="WP_115375586.1">
    <property type="nucleotide sequence ID" value="NZ_QASA01000001.1"/>
</dbReference>
<evidence type="ECO:0000256" key="1">
    <source>
        <dbReference type="SAM" id="SignalP"/>
    </source>
</evidence>
<dbReference type="Proteomes" id="UP000253919">
    <property type="component" value="Unassembled WGS sequence"/>
</dbReference>
<dbReference type="Gene3D" id="1.20.1270.180">
    <property type="match status" value="1"/>
</dbReference>
<dbReference type="AlphaFoldDB" id="A0A369QG56"/>
<keyword evidence="1" id="KW-0732">Signal</keyword>
<dbReference type="EMBL" id="QASA01000001">
    <property type="protein sequence ID" value="RDC63911.1"/>
    <property type="molecule type" value="Genomic_DNA"/>
</dbReference>
<proteinExistence type="predicted"/>
<evidence type="ECO:0000313" key="4">
    <source>
        <dbReference type="Proteomes" id="UP000253919"/>
    </source>
</evidence>
<feature type="chain" id="PRO_5016843176" description="Lysozyme inhibitor LprI-like N-terminal domain-containing protein" evidence="1">
    <location>
        <begin position="19"/>
        <end position="130"/>
    </location>
</feature>
<feature type="signal peptide" evidence="1">
    <location>
        <begin position="1"/>
        <end position="18"/>
    </location>
</feature>
<evidence type="ECO:0000259" key="2">
    <source>
        <dbReference type="Pfam" id="PF07007"/>
    </source>
</evidence>
<dbReference type="Pfam" id="PF07007">
    <property type="entry name" value="LprI"/>
    <property type="match status" value="1"/>
</dbReference>
<accession>A0A369QG56</accession>
<protein>
    <recommendedName>
        <fullName evidence="2">Lysozyme inhibitor LprI-like N-terminal domain-containing protein</fullName>
    </recommendedName>
</protein>
<name>A0A369QG56_9BACT</name>
<sequence length="130" mass="15173">MKKILTVFFTLMVTWAYGQTQAQMSNKAYASYQKADLELNKVYKSILVKYKADVEFLKNLKASQRIWVSFRDAELKMKYPNREPGYYGSIHPVCRASYLENLTLERTRKLREWLKEVNEGDACTGSVQAK</sequence>
<organism evidence="3 4">
    <name type="scientific">Adhaeribacter pallidiroseus</name>
    <dbReference type="NCBI Taxonomy" id="2072847"/>
    <lineage>
        <taxon>Bacteria</taxon>
        <taxon>Pseudomonadati</taxon>
        <taxon>Bacteroidota</taxon>
        <taxon>Cytophagia</taxon>
        <taxon>Cytophagales</taxon>
        <taxon>Hymenobacteraceae</taxon>
        <taxon>Adhaeribacter</taxon>
    </lineage>
</organism>
<dbReference type="InterPro" id="IPR009739">
    <property type="entry name" value="LprI-like_N"/>
</dbReference>
<reference evidence="3 4" key="1">
    <citation type="submission" date="2018-04" db="EMBL/GenBank/DDBJ databases">
        <title>Adhaeribacter sp. HMF7616 genome sequencing and assembly.</title>
        <authorList>
            <person name="Kang H."/>
            <person name="Kang J."/>
            <person name="Cha I."/>
            <person name="Kim H."/>
            <person name="Joh K."/>
        </authorList>
    </citation>
    <scope>NUCLEOTIDE SEQUENCE [LARGE SCALE GENOMIC DNA]</scope>
    <source>
        <strain evidence="3 4">HMF7616</strain>
    </source>
</reference>
<evidence type="ECO:0000313" key="3">
    <source>
        <dbReference type="EMBL" id="RDC63911.1"/>
    </source>
</evidence>
<feature type="domain" description="Lysozyme inhibitor LprI-like N-terminal" evidence="2">
    <location>
        <begin position="18"/>
        <end position="110"/>
    </location>
</feature>
<keyword evidence="4" id="KW-1185">Reference proteome</keyword>
<dbReference type="OrthoDB" id="7340239at2"/>
<gene>
    <name evidence="3" type="ORF">AHMF7616_02520</name>
</gene>